<evidence type="ECO:0000259" key="4">
    <source>
        <dbReference type="Pfam" id="PF18962"/>
    </source>
</evidence>
<evidence type="ECO:0000256" key="1">
    <source>
        <dbReference type="ARBA" id="ARBA00022441"/>
    </source>
</evidence>
<keyword evidence="1" id="KW-0880">Kelch repeat</keyword>
<keyword evidence="3" id="KW-0732">Signal</keyword>
<evidence type="ECO:0000313" key="5">
    <source>
        <dbReference type="EMBL" id="QEC67786.1"/>
    </source>
</evidence>
<dbReference type="AlphaFoldDB" id="A0A5B8VAR4"/>
<dbReference type="Gene3D" id="2.120.10.80">
    <property type="entry name" value="Kelch-type beta propeller"/>
    <property type="match status" value="2"/>
</dbReference>
<keyword evidence="6" id="KW-1185">Reference proteome</keyword>
<dbReference type="InterPro" id="IPR015915">
    <property type="entry name" value="Kelch-typ_b-propeller"/>
</dbReference>
<evidence type="ECO:0000256" key="3">
    <source>
        <dbReference type="SAM" id="SignalP"/>
    </source>
</evidence>
<name>A0A5B8VAR4_9BACT</name>
<sequence>MQTMKKTILVYIMTLVTLSAISQWTVDSLNSPRANIPVAVFGNKMVFGAGTGINWDVFDFSTNTHTSGSLSFNRTDIKFAQAGTNAYYAGGKYGPYTDPLYTKNVDIYNSATNTWSVAKLSLARLVGGAGSISNKVFFAGGLGRDFGGPVYIYNRVDIFNASTGLRTTAKLSKARSNIAVGSAADKILFAGGWYWDIMYNQLQTNVVDIYNNTTGIWSKALLSKKREEIGVAVVGNKILFAGGYTSTGTSFASKNVDIYDALTNTWTNTNFSVGRYDMAIAVVGTKAYFAGGGGADNSIEVYDVAMGTWTNLTMPVSLKGYTATVVGDKIYYAGGYDVVNRASSIVQVYNTTTQTWSIDALSQPRYGISAVSLGNKAVFAGGYKDFAYPLATTSNRIDIYSQSLFAANASSEIIKNTNVAGVYPNPAKTYIIITTGKTIPAQSEISIIDLNGNIKYKQVIKDITEPIKLFIASLATGMYYFKINSEKEIFTGSFIKE</sequence>
<feature type="signal peptide" evidence="3">
    <location>
        <begin position="1"/>
        <end position="22"/>
    </location>
</feature>
<dbReference type="SUPFAM" id="SSF117281">
    <property type="entry name" value="Kelch motif"/>
    <property type="match status" value="2"/>
</dbReference>
<dbReference type="KEGG" id="pgin:FRZ67_10940"/>
<protein>
    <submittedName>
        <fullName evidence="5">T9SS type A sorting domain-containing protein</fullName>
    </submittedName>
</protein>
<reference evidence="5 6" key="1">
    <citation type="journal article" date="2016" name="Int. J. Syst. Evol. Microbiol.">
        <title>Panacibacter ginsenosidivorans gen. nov., sp. nov., with ginsenoside converting activity isolated from soil of a ginseng field.</title>
        <authorList>
            <person name="Siddiqi M.Z."/>
            <person name="Muhammad Shafi S."/>
            <person name="Choi K.D."/>
            <person name="Im W.T."/>
        </authorList>
    </citation>
    <scope>NUCLEOTIDE SEQUENCE [LARGE SCALE GENOMIC DNA]</scope>
    <source>
        <strain evidence="5 6">Gsoil1550</strain>
    </source>
</reference>
<evidence type="ECO:0000256" key="2">
    <source>
        <dbReference type="ARBA" id="ARBA00022737"/>
    </source>
</evidence>
<organism evidence="5 6">
    <name type="scientific">Panacibacter ginsenosidivorans</name>
    <dbReference type="NCBI Taxonomy" id="1813871"/>
    <lineage>
        <taxon>Bacteria</taxon>
        <taxon>Pseudomonadati</taxon>
        <taxon>Bacteroidota</taxon>
        <taxon>Chitinophagia</taxon>
        <taxon>Chitinophagales</taxon>
        <taxon>Chitinophagaceae</taxon>
        <taxon>Panacibacter</taxon>
    </lineage>
</organism>
<dbReference type="EMBL" id="CP042435">
    <property type="protein sequence ID" value="QEC67786.1"/>
    <property type="molecule type" value="Genomic_DNA"/>
</dbReference>
<dbReference type="InterPro" id="IPR006652">
    <property type="entry name" value="Kelch_1"/>
</dbReference>
<dbReference type="PANTHER" id="PTHR46344:SF27">
    <property type="entry name" value="KELCH REPEAT SUPERFAMILY PROTEIN"/>
    <property type="match status" value="1"/>
</dbReference>
<dbReference type="SMART" id="SM00612">
    <property type="entry name" value="Kelch"/>
    <property type="match status" value="3"/>
</dbReference>
<feature type="chain" id="PRO_5022869022" evidence="3">
    <location>
        <begin position="23"/>
        <end position="497"/>
    </location>
</feature>
<evidence type="ECO:0000313" key="6">
    <source>
        <dbReference type="Proteomes" id="UP000321533"/>
    </source>
</evidence>
<dbReference type="NCBIfam" id="TIGR04183">
    <property type="entry name" value="Por_Secre_tail"/>
    <property type="match status" value="1"/>
</dbReference>
<dbReference type="Pfam" id="PF18962">
    <property type="entry name" value="Por_Secre_tail"/>
    <property type="match status" value="1"/>
</dbReference>
<keyword evidence="2" id="KW-0677">Repeat</keyword>
<proteinExistence type="predicted"/>
<dbReference type="Proteomes" id="UP000321533">
    <property type="component" value="Chromosome"/>
</dbReference>
<dbReference type="Pfam" id="PF01344">
    <property type="entry name" value="Kelch_1"/>
    <property type="match status" value="2"/>
</dbReference>
<dbReference type="PANTHER" id="PTHR46344">
    <property type="entry name" value="OS02G0202900 PROTEIN"/>
    <property type="match status" value="1"/>
</dbReference>
<gene>
    <name evidence="5" type="ORF">FRZ67_10940</name>
</gene>
<feature type="domain" description="Secretion system C-terminal sorting" evidence="4">
    <location>
        <begin position="422"/>
        <end position="489"/>
    </location>
</feature>
<dbReference type="InterPro" id="IPR026444">
    <property type="entry name" value="Secre_tail"/>
</dbReference>
<accession>A0A5B8VAR4</accession>